<evidence type="ECO:0000256" key="6">
    <source>
        <dbReference type="ARBA" id="ARBA00023136"/>
    </source>
</evidence>
<reference evidence="9 10" key="1">
    <citation type="submission" date="2016-08" db="EMBL/GenBank/DDBJ databases">
        <title>Novel Firmicutes and Novel Genomes.</title>
        <authorList>
            <person name="Poppleton D.I."/>
            <person name="Gribaldo S."/>
        </authorList>
    </citation>
    <scope>NUCLEOTIDE SEQUENCE [LARGE SCALE GENOMIC DNA]</scope>
    <source>
        <strain evidence="9 10">CTT3</strain>
    </source>
</reference>
<feature type="transmembrane region" description="Helical" evidence="7">
    <location>
        <begin position="7"/>
        <end position="28"/>
    </location>
</feature>
<dbReference type="InterPro" id="IPR050622">
    <property type="entry name" value="CPA3_antiporter_subunitB"/>
</dbReference>
<accession>A0A419SZH4</accession>
<evidence type="ECO:0000313" key="9">
    <source>
        <dbReference type="EMBL" id="RKD30579.1"/>
    </source>
</evidence>
<dbReference type="EMBL" id="MCIB01000034">
    <property type="protein sequence ID" value="RKD30579.1"/>
    <property type="molecule type" value="Genomic_DNA"/>
</dbReference>
<dbReference type="Pfam" id="PF04039">
    <property type="entry name" value="MnhB"/>
    <property type="match status" value="1"/>
</dbReference>
<evidence type="ECO:0000313" key="10">
    <source>
        <dbReference type="Proteomes" id="UP000284177"/>
    </source>
</evidence>
<dbReference type="InterPro" id="IPR007182">
    <property type="entry name" value="MnhB"/>
</dbReference>
<evidence type="ECO:0000256" key="5">
    <source>
        <dbReference type="ARBA" id="ARBA00022989"/>
    </source>
</evidence>
<feature type="transmembrane region" description="Helical" evidence="7">
    <location>
        <begin position="66"/>
        <end position="86"/>
    </location>
</feature>
<keyword evidence="4 7" id="KW-0812">Transmembrane</keyword>
<comment type="subcellular location">
    <subcellularLocation>
        <location evidence="1">Cell membrane</location>
        <topology evidence="1">Multi-pass membrane protein</topology>
    </subcellularLocation>
</comment>
<proteinExistence type="inferred from homology"/>
<comment type="caution">
    <text evidence="9">The sequence shown here is derived from an EMBL/GenBank/DDBJ whole genome shotgun (WGS) entry which is preliminary data.</text>
</comment>
<feature type="domain" description="Na+/H+ antiporter MnhB subunit-related protein" evidence="8">
    <location>
        <begin position="7"/>
        <end position="124"/>
    </location>
</feature>
<evidence type="ECO:0000256" key="4">
    <source>
        <dbReference type="ARBA" id="ARBA00022692"/>
    </source>
</evidence>
<keyword evidence="6 7" id="KW-0472">Membrane</keyword>
<evidence type="ECO:0000256" key="2">
    <source>
        <dbReference type="ARBA" id="ARBA00009425"/>
    </source>
</evidence>
<dbReference type="AlphaFoldDB" id="A0A419SZH4"/>
<organism evidence="9 10">
    <name type="scientific">Thermohalobacter berrensis</name>
    <dbReference type="NCBI Taxonomy" id="99594"/>
    <lineage>
        <taxon>Bacteria</taxon>
        <taxon>Bacillati</taxon>
        <taxon>Bacillota</taxon>
        <taxon>Tissierellia</taxon>
        <taxon>Tissierellales</taxon>
        <taxon>Thermohalobacteraceae</taxon>
        <taxon>Thermohalobacter</taxon>
    </lineage>
</organism>
<dbReference type="PANTHER" id="PTHR33932:SF4">
    <property type="entry name" value="NA(+)_H(+) ANTIPORTER SUBUNIT B"/>
    <property type="match status" value="1"/>
</dbReference>
<protein>
    <recommendedName>
        <fullName evidence="8">Na+/H+ antiporter MnhB subunit-related protein domain-containing protein</fullName>
    </recommendedName>
</protein>
<dbReference type="Proteomes" id="UP000284177">
    <property type="component" value="Unassembled WGS sequence"/>
</dbReference>
<evidence type="ECO:0000259" key="8">
    <source>
        <dbReference type="Pfam" id="PF04039"/>
    </source>
</evidence>
<gene>
    <name evidence="9" type="ORF">BET03_04375</name>
</gene>
<keyword evidence="10" id="KW-1185">Reference proteome</keyword>
<evidence type="ECO:0000256" key="7">
    <source>
        <dbReference type="SAM" id="Phobius"/>
    </source>
</evidence>
<sequence length="135" mass="15242">MLRISLILVCISRLLYPFILLFGFYIILNGDKSPGGGFQGGVILATAFFITYFIDPKKIINLKLLVKIEKYLFALILIVACISYFTNGEFFTNFIPVDSPIENKRIFLILLNFFIGLKVTTGLIAVFSAFIEEGR</sequence>
<comment type="similarity">
    <text evidence="2">Belongs to the CPA3 antiporters (TC 2.A.63) subunit B family.</text>
</comment>
<evidence type="ECO:0000256" key="3">
    <source>
        <dbReference type="ARBA" id="ARBA00022475"/>
    </source>
</evidence>
<dbReference type="PANTHER" id="PTHR33932">
    <property type="entry name" value="NA(+)/H(+) ANTIPORTER SUBUNIT B"/>
    <property type="match status" value="1"/>
</dbReference>
<evidence type="ECO:0000256" key="1">
    <source>
        <dbReference type="ARBA" id="ARBA00004651"/>
    </source>
</evidence>
<feature type="transmembrane region" description="Helical" evidence="7">
    <location>
        <begin position="34"/>
        <end position="54"/>
    </location>
</feature>
<name>A0A419SZH4_9FIRM</name>
<keyword evidence="5 7" id="KW-1133">Transmembrane helix</keyword>
<keyword evidence="3" id="KW-1003">Cell membrane</keyword>
<feature type="transmembrane region" description="Helical" evidence="7">
    <location>
        <begin position="106"/>
        <end position="131"/>
    </location>
</feature>
<dbReference type="GO" id="GO:0005886">
    <property type="term" value="C:plasma membrane"/>
    <property type="evidence" value="ECO:0007669"/>
    <property type="project" value="UniProtKB-SubCell"/>
</dbReference>
<dbReference type="OrthoDB" id="9798859at2"/>